<dbReference type="EMBL" id="CCFA01003320">
    <property type="protein sequence ID" value="CDW98462.1"/>
    <property type="molecule type" value="Genomic_DNA"/>
</dbReference>
<evidence type="ECO:0000313" key="3">
    <source>
        <dbReference type="Proteomes" id="UP000242770"/>
    </source>
</evidence>
<dbReference type="GO" id="GO:0005774">
    <property type="term" value="C:vacuolar membrane"/>
    <property type="evidence" value="ECO:0007669"/>
    <property type="project" value="UniProtKB-SubCell"/>
</dbReference>
<dbReference type="GO" id="GO:0060090">
    <property type="term" value="F:molecular adaptor activity"/>
    <property type="evidence" value="ECO:0007669"/>
    <property type="project" value="TreeGrafter"/>
</dbReference>
<dbReference type="GO" id="GO:0000045">
    <property type="term" value="P:autophagosome assembly"/>
    <property type="evidence" value="ECO:0007669"/>
    <property type="project" value="UniProtKB-UniRule"/>
</dbReference>
<keyword evidence="1" id="KW-0653">Protein transport</keyword>
<dbReference type="GO" id="GO:0019901">
    <property type="term" value="F:protein kinase binding"/>
    <property type="evidence" value="ECO:0007669"/>
    <property type="project" value="TreeGrafter"/>
</dbReference>
<keyword evidence="1" id="KW-0472">Membrane</keyword>
<sequence length="108" mass="12227">VALANLRDHADNIEKGAKALIDHVAQKELKRMQSLLQGYERDLRILAMVKSKMSAVADACNRVYTELRERIERIDSDLSLIRNDTLGLSEEVESTTPQVADDTYQRVV</sequence>
<reference evidence="3" key="1">
    <citation type="submission" date="2014-06" db="EMBL/GenBank/DDBJ databases">
        <authorList>
            <person name="Berkman P.J."/>
        </authorList>
    </citation>
    <scope>NUCLEOTIDE SEQUENCE [LARGE SCALE GENOMIC DNA]</scope>
</reference>
<dbReference type="GO" id="GO:0061709">
    <property type="term" value="P:reticulophagy"/>
    <property type="evidence" value="ECO:0007669"/>
    <property type="project" value="TreeGrafter"/>
</dbReference>
<proteinExistence type="inferred from homology"/>
<dbReference type="AlphaFoldDB" id="A0A0F7S6A7"/>
<dbReference type="GO" id="GO:0034517">
    <property type="term" value="P:ribophagy"/>
    <property type="evidence" value="ECO:0007669"/>
    <property type="project" value="TreeGrafter"/>
</dbReference>
<dbReference type="Proteomes" id="UP000242770">
    <property type="component" value="Unassembled WGS sequence"/>
</dbReference>
<comment type="similarity">
    <text evidence="1">Belongs to the ATG11 family.</text>
</comment>
<dbReference type="GO" id="GO:0034045">
    <property type="term" value="C:phagophore assembly site membrane"/>
    <property type="evidence" value="ECO:0007669"/>
    <property type="project" value="UniProtKB-SubCell"/>
</dbReference>
<keyword evidence="1" id="KW-0072">Autophagy</keyword>
<name>A0A0F7S6A7_9BASI</name>
<dbReference type="GO" id="GO:0015031">
    <property type="term" value="P:protein transport"/>
    <property type="evidence" value="ECO:0007669"/>
    <property type="project" value="UniProtKB-KW"/>
</dbReference>
<dbReference type="InterPro" id="IPR040040">
    <property type="entry name" value="ATG11"/>
</dbReference>
<comment type="subunit">
    <text evidence="1">Homodimer.</text>
</comment>
<accession>A0A0F7S6A7</accession>
<gene>
    <name evidence="2" type="primary">SSCI55700.1</name>
</gene>
<comment type="subcellular location">
    <subcellularLocation>
        <location evidence="1">Preautophagosomal structure membrane</location>
        <topology evidence="1">Peripheral membrane protein</topology>
    </subcellularLocation>
    <subcellularLocation>
        <location evidence="1">Vacuole membrane</location>
        <topology evidence="1">Peripheral membrane protein</topology>
    </subcellularLocation>
    <text evidence="1">During pexophagy, accumulates in the vacuolar membrane region, where the peroxisomes contact the vacuole.</text>
</comment>
<keyword evidence="1" id="KW-0926">Vacuole</keyword>
<keyword evidence="1" id="KW-0813">Transport</keyword>
<dbReference type="GO" id="GO:1990316">
    <property type="term" value="C:Atg1/ULK1 kinase complex"/>
    <property type="evidence" value="ECO:0007669"/>
    <property type="project" value="TreeGrafter"/>
</dbReference>
<comment type="function">
    <text evidence="1">Involved in cytoplasm to vacuole transport (Cvt), pexophagy, mitophagy and nucleophagy. Recruits mitochondria for their selective degradation via autophagy (mitophagy) during starvation. Works as scaffold proteins that recruit ATG proteins to the pre-autophagosome (PAS), the site of vesicle/autophagosome formation. Required for the Cvt vesicles completion.</text>
</comment>
<dbReference type="GO" id="GO:1903599">
    <property type="term" value="P:positive regulation of autophagy of mitochondrion"/>
    <property type="evidence" value="ECO:0007669"/>
    <property type="project" value="UniProtKB-UniRule"/>
</dbReference>
<feature type="non-terminal residue" evidence="2">
    <location>
        <position position="1"/>
    </location>
</feature>
<organism evidence="2 3">
    <name type="scientific">Sporisorium scitamineum</name>
    <dbReference type="NCBI Taxonomy" id="49012"/>
    <lineage>
        <taxon>Eukaryota</taxon>
        <taxon>Fungi</taxon>
        <taxon>Dikarya</taxon>
        <taxon>Basidiomycota</taxon>
        <taxon>Ustilaginomycotina</taxon>
        <taxon>Ustilaginomycetes</taxon>
        <taxon>Ustilaginales</taxon>
        <taxon>Ustilaginaceae</taxon>
        <taxon>Sporisorium</taxon>
    </lineage>
</organism>
<keyword evidence="3" id="KW-1185">Reference proteome</keyword>
<dbReference type="GO" id="GO:0000422">
    <property type="term" value="P:autophagy of mitochondrion"/>
    <property type="evidence" value="ECO:0007669"/>
    <property type="project" value="TreeGrafter"/>
</dbReference>
<protein>
    <recommendedName>
        <fullName evidence="1">Autophagy-related protein 11</fullName>
    </recommendedName>
</protein>
<dbReference type="PANTHER" id="PTHR13222:SF1">
    <property type="entry name" value="RB1-INDUCIBLE COILED-COIL PROTEIN 1"/>
    <property type="match status" value="1"/>
</dbReference>
<dbReference type="STRING" id="49012.A0A0F7S6A7"/>
<evidence type="ECO:0000313" key="2">
    <source>
        <dbReference type="EMBL" id="CDW98462.1"/>
    </source>
</evidence>
<dbReference type="PANTHER" id="PTHR13222">
    <property type="entry name" value="RB1-INDUCIBLE COILED-COIL"/>
    <property type="match status" value="1"/>
</dbReference>
<dbReference type="GO" id="GO:0034727">
    <property type="term" value="P:piecemeal microautophagy of the nucleus"/>
    <property type="evidence" value="ECO:0007669"/>
    <property type="project" value="TreeGrafter"/>
</dbReference>
<evidence type="ECO:0000256" key="1">
    <source>
        <dbReference type="RuleBase" id="RU367075"/>
    </source>
</evidence>
<feature type="non-terminal residue" evidence="2">
    <location>
        <position position="108"/>
    </location>
</feature>